<dbReference type="Pfam" id="PF00135">
    <property type="entry name" value="COesterase"/>
    <property type="match status" value="1"/>
</dbReference>
<protein>
    <submittedName>
        <fullName evidence="2">Carboxylesterase type B</fullName>
        <ecNumber evidence="2">3.1.1.-</ecNumber>
    </submittedName>
</protein>
<dbReference type="GO" id="GO:0016787">
    <property type="term" value="F:hydrolase activity"/>
    <property type="evidence" value="ECO:0007669"/>
    <property type="project" value="UniProtKB-KW"/>
</dbReference>
<dbReference type="EC" id="3.1.1.-" evidence="2"/>
<comment type="caution">
    <text evidence="2">The sequence shown here is derived from an EMBL/GenBank/DDBJ whole genome shotgun (WGS) entry which is preliminary data.</text>
</comment>
<accession>T1AYX4</accession>
<dbReference type="InterPro" id="IPR002018">
    <property type="entry name" value="CarbesteraseB"/>
</dbReference>
<dbReference type="PANTHER" id="PTHR11559">
    <property type="entry name" value="CARBOXYLESTERASE"/>
    <property type="match status" value="1"/>
</dbReference>
<dbReference type="InterPro" id="IPR029058">
    <property type="entry name" value="AB_hydrolase_fold"/>
</dbReference>
<dbReference type="EMBL" id="AUZZ01006583">
    <property type="protein sequence ID" value="EQD45844.1"/>
    <property type="molecule type" value="Genomic_DNA"/>
</dbReference>
<reference evidence="2" key="1">
    <citation type="submission" date="2013-08" db="EMBL/GenBank/DDBJ databases">
        <authorList>
            <person name="Mendez C."/>
            <person name="Richter M."/>
            <person name="Ferrer M."/>
            <person name="Sanchez J."/>
        </authorList>
    </citation>
    <scope>NUCLEOTIDE SEQUENCE</scope>
</reference>
<evidence type="ECO:0000259" key="1">
    <source>
        <dbReference type="Pfam" id="PF00135"/>
    </source>
</evidence>
<feature type="non-terminal residue" evidence="2">
    <location>
        <position position="1"/>
    </location>
</feature>
<dbReference type="SUPFAM" id="SSF53474">
    <property type="entry name" value="alpha/beta-Hydrolases"/>
    <property type="match status" value="1"/>
</dbReference>
<name>T1AYX4_9ZZZZ</name>
<gene>
    <name evidence="2" type="ORF">B2A_09116</name>
</gene>
<evidence type="ECO:0000313" key="2">
    <source>
        <dbReference type="EMBL" id="EQD45844.1"/>
    </source>
</evidence>
<feature type="domain" description="Carboxylesterase type B" evidence="1">
    <location>
        <begin position="115"/>
        <end position="224"/>
    </location>
</feature>
<organism evidence="2">
    <name type="scientific">mine drainage metagenome</name>
    <dbReference type="NCBI Taxonomy" id="410659"/>
    <lineage>
        <taxon>unclassified sequences</taxon>
        <taxon>metagenomes</taxon>
        <taxon>ecological metagenomes</taxon>
    </lineage>
</organism>
<dbReference type="InterPro" id="IPR050309">
    <property type="entry name" value="Type-B_Carboxylest/Lipase"/>
</dbReference>
<keyword evidence="2" id="KW-0378">Hydrolase</keyword>
<dbReference type="AlphaFoldDB" id="T1AYX4"/>
<reference evidence="2" key="2">
    <citation type="journal article" date="2014" name="ISME J.">
        <title>Microbial stratification in low pH oxic and suboxic macroscopic growths along an acid mine drainage.</title>
        <authorList>
            <person name="Mendez-Garcia C."/>
            <person name="Mesa V."/>
            <person name="Sprenger R.R."/>
            <person name="Richter M."/>
            <person name="Diez M.S."/>
            <person name="Solano J."/>
            <person name="Bargiela R."/>
            <person name="Golyshina O.V."/>
            <person name="Manteca A."/>
            <person name="Ramos J.L."/>
            <person name="Gallego J.R."/>
            <person name="Llorente I."/>
            <person name="Martins Dos Santos V.A."/>
            <person name="Jensen O.N."/>
            <person name="Pelaez A.I."/>
            <person name="Sanchez J."/>
            <person name="Ferrer M."/>
        </authorList>
    </citation>
    <scope>NUCLEOTIDE SEQUENCE</scope>
</reference>
<sequence length="252" mass="27850">ALAQLRAVPASKLVEGLNMGTMAAAEKIGYVGGPIRFGQLYMGQPTEVYAEHPNIGNHVPVIIGTNSADLGFLRAKSFHALWAMFGPKAAEARAAFDPTGRLTLQQAAWLVGGALMMDEPARAIARILSSRGQPVYDYRFSYVATSIRNTPFGRLGAMHASEIPFVFDTVRAHYGDKTSAQDERVARQMHAYWVAFAKTGKPDPKGLPPWPRFHTRSDRLLNFTGHGPVPEADPWRTRLDLAEWYSEHHPLN</sequence>
<dbReference type="Gene3D" id="3.40.50.1820">
    <property type="entry name" value="alpha/beta hydrolase"/>
    <property type="match status" value="1"/>
</dbReference>
<proteinExistence type="predicted"/>